<dbReference type="InterPro" id="IPR050333">
    <property type="entry name" value="SLRP"/>
</dbReference>
<reference evidence="3" key="1">
    <citation type="submission" date="2021-04" db="EMBL/GenBank/DDBJ databases">
        <authorList>
            <consortium name="Molecular Ecology Group"/>
        </authorList>
    </citation>
    <scope>NUCLEOTIDE SEQUENCE</scope>
</reference>
<dbReference type="Gene3D" id="3.80.10.10">
    <property type="entry name" value="Ribonuclease Inhibitor"/>
    <property type="match status" value="3"/>
</dbReference>
<sequence length="380" mass="42320">MESLYFSNADFFRIPDAFLHLNALRHLNIIATPVNDWNIGALAYIGKTLQTLNIEEVEFTTWPPWLRCFENLNELSIQSNAISSIPDNGFDHLADNLQVLTLSNNSLTDTPKALVILKNVESLDLGLNKISNVTWLPHNSKLFSLALNLNSISDAKQLSNVLRPFASTLDTVLLSHNRLTVIPDLSFLTRIDTFDLSYNLISDPASGALHNETTMLDLSFNQLPSIPVIYRGLKLVSSMTLTHNLIHVVQGSSIPVWIAYLYLEFNLITELSDTSFPDNSSLQVLLLDGNPLVKISNLALKNLKFIYSLSLKNTKLTRLPLSLSYLTSIFDLDLSNNTGLVCTCLEKSLRDKITSNIAIIGDCGNIRIYDFFAILSSSCP</sequence>
<dbReference type="AlphaFoldDB" id="A0A8S3YEU0"/>
<dbReference type="PROSITE" id="PS51450">
    <property type="entry name" value="LRR"/>
    <property type="match status" value="2"/>
</dbReference>
<dbReference type="InterPro" id="IPR003591">
    <property type="entry name" value="Leu-rich_rpt_typical-subtyp"/>
</dbReference>
<evidence type="ECO:0000313" key="4">
    <source>
        <dbReference type="Proteomes" id="UP000678393"/>
    </source>
</evidence>
<dbReference type="InterPro" id="IPR001611">
    <property type="entry name" value="Leu-rich_rpt"/>
</dbReference>
<evidence type="ECO:0000256" key="2">
    <source>
        <dbReference type="ARBA" id="ARBA00022737"/>
    </source>
</evidence>
<evidence type="ECO:0000256" key="1">
    <source>
        <dbReference type="ARBA" id="ARBA00022614"/>
    </source>
</evidence>
<organism evidence="3 4">
    <name type="scientific">Candidula unifasciata</name>
    <dbReference type="NCBI Taxonomy" id="100452"/>
    <lineage>
        <taxon>Eukaryota</taxon>
        <taxon>Metazoa</taxon>
        <taxon>Spiralia</taxon>
        <taxon>Lophotrochozoa</taxon>
        <taxon>Mollusca</taxon>
        <taxon>Gastropoda</taxon>
        <taxon>Heterobranchia</taxon>
        <taxon>Euthyneura</taxon>
        <taxon>Panpulmonata</taxon>
        <taxon>Eupulmonata</taxon>
        <taxon>Stylommatophora</taxon>
        <taxon>Helicina</taxon>
        <taxon>Helicoidea</taxon>
        <taxon>Geomitridae</taxon>
        <taxon>Candidula</taxon>
    </lineage>
</organism>
<dbReference type="Proteomes" id="UP000678393">
    <property type="component" value="Unassembled WGS sequence"/>
</dbReference>
<protein>
    <submittedName>
        <fullName evidence="3">Uncharacterized protein</fullName>
    </submittedName>
</protein>
<accession>A0A8S3YEU0</accession>
<gene>
    <name evidence="3" type="ORF">CUNI_LOCUS496</name>
</gene>
<dbReference type="PANTHER" id="PTHR45712:SF22">
    <property type="entry name" value="INSULIN-LIKE GROWTH FACTOR-BINDING PROTEIN COMPLEX ACID LABILE SUBUNIT"/>
    <property type="match status" value="1"/>
</dbReference>
<comment type="caution">
    <text evidence="3">The sequence shown here is derived from an EMBL/GenBank/DDBJ whole genome shotgun (WGS) entry which is preliminary data.</text>
</comment>
<dbReference type="PANTHER" id="PTHR45712">
    <property type="entry name" value="AGAP008170-PA"/>
    <property type="match status" value="1"/>
</dbReference>
<keyword evidence="4" id="KW-1185">Reference proteome</keyword>
<proteinExistence type="predicted"/>
<keyword evidence="1" id="KW-0433">Leucine-rich repeat</keyword>
<dbReference type="InterPro" id="IPR032675">
    <property type="entry name" value="LRR_dom_sf"/>
</dbReference>
<dbReference type="EMBL" id="CAJHNH020000057">
    <property type="protein sequence ID" value="CAG5114938.1"/>
    <property type="molecule type" value="Genomic_DNA"/>
</dbReference>
<keyword evidence="2" id="KW-0677">Repeat</keyword>
<dbReference type="Pfam" id="PF13855">
    <property type="entry name" value="LRR_8"/>
    <property type="match status" value="1"/>
</dbReference>
<dbReference type="SMART" id="SM00369">
    <property type="entry name" value="LRR_TYP"/>
    <property type="match status" value="4"/>
</dbReference>
<evidence type="ECO:0000313" key="3">
    <source>
        <dbReference type="EMBL" id="CAG5114938.1"/>
    </source>
</evidence>
<name>A0A8S3YEU0_9EUPU</name>
<dbReference type="OrthoDB" id="676979at2759"/>
<dbReference type="SUPFAM" id="SSF52058">
    <property type="entry name" value="L domain-like"/>
    <property type="match status" value="1"/>
</dbReference>